<keyword evidence="5" id="KW-1185">Reference proteome</keyword>
<evidence type="ECO:0000313" key="5">
    <source>
        <dbReference type="Proteomes" id="UP000741013"/>
    </source>
</evidence>
<comment type="caution">
    <text evidence="4">The sequence shown here is derived from an EMBL/GenBank/DDBJ whole genome shotgun (WGS) entry which is preliminary data.</text>
</comment>
<dbReference type="Gene3D" id="1.10.10.10">
    <property type="entry name" value="Winged helix-like DNA-binding domain superfamily/Winged helix DNA-binding domain"/>
    <property type="match status" value="1"/>
</dbReference>
<dbReference type="SUPFAM" id="SSF52540">
    <property type="entry name" value="P-loop containing nucleoside triphosphate hydrolases"/>
    <property type="match status" value="1"/>
</dbReference>
<keyword evidence="2" id="KW-0067">ATP-binding</keyword>
<gene>
    <name evidence="4" type="ORF">JOM49_005714</name>
</gene>
<dbReference type="InterPro" id="IPR036388">
    <property type="entry name" value="WH-like_DNA-bd_sf"/>
</dbReference>
<evidence type="ECO:0000256" key="1">
    <source>
        <dbReference type="ARBA" id="ARBA00022741"/>
    </source>
</evidence>
<accession>A0ABS4PXM9</accession>
<dbReference type="SMART" id="SM00421">
    <property type="entry name" value="HTH_LUXR"/>
    <property type="match status" value="1"/>
</dbReference>
<dbReference type="InterPro" id="IPR016032">
    <property type="entry name" value="Sig_transdc_resp-reg_C-effctor"/>
</dbReference>
<dbReference type="PANTHER" id="PTHR16305">
    <property type="entry name" value="TESTICULAR SOLUBLE ADENYLYL CYCLASE"/>
    <property type="match status" value="1"/>
</dbReference>
<dbReference type="Gene3D" id="3.40.50.300">
    <property type="entry name" value="P-loop containing nucleotide triphosphate hydrolases"/>
    <property type="match status" value="1"/>
</dbReference>
<proteinExistence type="predicted"/>
<dbReference type="SUPFAM" id="SSF48452">
    <property type="entry name" value="TPR-like"/>
    <property type="match status" value="1"/>
</dbReference>
<dbReference type="PROSITE" id="PS50043">
    <property type="entry name" value="HTH_LUXR_2"/>
    <property type="match status" value="1"/>
</dbReference>
<dbReference type="InterPro" id="IPR041664">
    <property type="entry name" value="AAA_16"/>
</dbReference>
<dbReference type="InterPro" id="IPR011990">
    <property type="entry name" value="TPR-like_helical_dom_sf"/>
</dbReference>
<dbReference type="InterPro" id="IPR027417">
    <property type="entry name" value="P-loop_NTPase"/>
</dbReference>
<dbReference type="InterPro" id="IPR000792">
    <property type="entry name" value="Tscrpt_reg_LuxR_C"/>
</dbReference>
<dbReference type="Pfam" id="PF00196">
    <property type="entry name" value="GerE"/>
    <property type="match status" value="1"/>
</dbReference>
<keyword evidence="1" id="KW-0547">Nucleotide-binding</keyword>
<dbReference type="GO" id="GO:0003677">
    <property type="term" value="F:DNA binding"/>
    <property type="evidence" value="ECO:0007669"/>
    <property type="project" value="UniProtKB-KW"/>
</dbReference>
<name>A0ABS4PXM9_9PSEU</name>
<dbReference type="EMBL" id="JAGGMS010000001">
    <property type="protein sequence ID" value="MBP2184188.1"/>
    <property type="molecule type" value="Genomic_DNA"/>
</dbReference>
<organism evidence="4 5">
    <name type="scientific">Amycolatopsis magusensis</name>
    <dbReference type="NCBI Taxonomy" id="882444"/>
    <lineage>
        <taxon>Bacteria</taxon>
        <taxon>Bacillati</taxon>
        <taxon>Actinomycetota</taxon>
        <taxon>Actinomycetes</taxon>
        <taxon>Pseudonocardiales</taxon>
        <taxon>Pseudonocardiaceae</taxon>
        <taxon>Amycolatopsis</taxon>
    </lineage>
</organism>
<dbReference type="Pfam" id="PF13191">
    <property type="entry name" value="AAA_16"/>
    <property type="match status" value="1"/>
</dbReference>
<keyword evidence="4" id="KW-0238">DNA-binding</keyword>
<dbReference type="PANTHER" id="PTHR16305:SF35">
    <property type="entry name" value="TRANSCRIPTIONAL ACTIVATOR DOMAIN"/>
    <property type="match status" value="1"/>
</dbReference>
<dbReference type="CDD" id="cd06170">
    <property type="entry name" value="LuxR_C_like"/>
    <property type="match status" value="1"/>
</dbReference>
<dbReference type="PROSITE" id="PS00622">
    <property type="entry name" value="HTH_LUXR_1"/>
    <property type="match status" value="1"/>
</dbReference>
<feature type="domain" description="HTH luxR-type" evidence="3">
    <location>
        <begin position="850"/>
        <end position="915"/>
    </location>
</feature>
<evidence type="ECO:0000256" key="2">
    <source>
        <dbReference type="ARBA" id="ARBA00022840"/>
    </source>
</evidence>
<evidence type="ECO:0000259" key="3">
    <source>
        <dbReference type="PROSITE" id="PS50043"/>
    </source>
</evidence>
<dbReference type="SUPFAM" id="SSF46894">
    <property type="entry name" value="C-terminal effector domain of the bipartite response regulators"/>
    <property type="match status" value="1"/>
</dbReference>
<sequence length="920" mass="97069">MATRGTGTAAQLPELTGRAAELGFLTAAARDPLGPSLVLLRGDAGTGKTSLLDAVHRALAAEGTVLAAVARKTGQAYDLVRDLFEPLDDKELQSLSEPITDRFTLLSDLMCPVMRAYDRGPLVVLVDEAAVADEDSLQWLDFILRRSTGRPLLVVLALRAGDTGPVTGLAAEHEAVTLRLEPLPETDVRRAVVRALGAVPDGGFAGACARLSAGNPRLLRRLLDELAARGVRPDAAAVPRVVAAGERLLASVAREYLDQRPPEVGAVFRALTVLSEAGAPEPAALPVLCALPGPLVAGALELLRQDGHLRPESEAVAHPEFGRAALAQVPDGVVVRLRRHAAAVLTDQGVPAAKVAHLLMALPELREPWMHRLLCQAATAVREVDPDAAVRYLSRVLDWAPDDAETVVRLAETVVGTDPAAAMAFLGRALDRISDVRVRARLAHLFGAAALAARRAPEAFDVLDRMLTEFDAKRGGWADEGDHELRGRIQVALTTVGLSEEATTADVLARLPEPGRVGGSSHGSRVQGGLAAYTTMLGGRDAAAVAAQARRALVQGLPSRYPPPIIAAATALTYAGEPDEALSALNRLLKTAGGPVSRTALAARATVLEGLGELPDAATDAQSAMHGAAELEGMVAEAVVPSVRLASVLVKMGQPDRAEALLVRTRWPHFGWMYPQAVLVSAEVLRLRGDHASALAVLFDCGKRLAEAGVRNPVFVPWWLEAACLLAELGRQDEAAELAEYGEQTARDWQTDESAGLALLAAGVAAKGRRSLDVLAEAADRLAAAPAPLSQARAEFLFGRALLAADDTKGARAHLRRAIDVATQSGYLALGSVARELLVSAGGRMHTLLDARRLGALSGSELRVAELAAAGESNREIADRLFVSLRTVETHLSSVYRKLRIGLRDELPAALRARSEGLGA</sequence>
<dbReference type="Proteomes" id="UP000741013">
    <property type="component" value="Unassembled WGS sequence"/>
</dbReference>
<dbReference type="PRINTS" id="PR00038">
    <property type="entry name" value="HTHLUXR"/>
</dbReference>
<dbReference type="Gene3D" id="1.25.40.10">
    <property type="entry name" value="Tetratricopeptide repeat domain"/>
    <property type="match status" value="1"/>
</dbReference>
<protein>
    <submittedName>
        <fullName evidence="4">DNA-binding NarL/FixJ family response regulator</fullName>
    </submittedName>
</protein>
<dbReference type="RefSeq" id="WP_209667241.1">
    <property type="nucleotide sequence ID" value="NZ_JAGGMS010000001.1"/>
</dbReference>
<evidence type="ECO:0000313" key="4">
    <source>
        <dbReference type="EMBL" id="MBP2184188.1"/>
    </source>
</evidence>
<reference evidence="4 5" key="1">
    <citation type="submission" date="2021-03" db="EMBL/GenBank/DDBJ databases">
        <title>Sequencing the genomes of 1000 actinobacteria strains.</title>
        <authorList>
            <person name="Klenk H.-P."/>
        </authorList>
    </citation>
    <scope>NUCLEOTIDE SEQUENCE [LARGE SCALE GENOMIC DNA]</scope>
    <source>
        <strain evidence="4 5">DSM 45510</strain>
    </source>
</reference>